<dbReference type="GO" id="GO:0004674">
    <property type="term" value="F:protein serine/threonine kinase activity"/>
    <property type="evidence" value="ECO:0007669"/>
    <property type="project" value="UniProtKB-KW"/>
</dbReference>
<keyword evidence="1" id="KW-0723">Serine/threonine-protein kinase</keyword>
<evidence type="ECO:0000259" key="2">
    <source>
        <dbReference type="PROSITE" id="PS51186"/>
    </source>
</evidence>
<dbReference type="AlphaFoldDB" id="A0A9Q7AIS6"/>
<organism evidence="3 4">
    <name type="scientific">Aminithiophilus ramosus</name>
    <dbReference type="NCBI Taxonomy" id="3029084"/>
    <lineage>
        <taxon>Bacteria</taxon>
        <taxon>Thermotogati</taxon>
        <taxon>Synergistota</taxon>
        <taxon>Synergistia</taxon>
        <taxon>Synergistales</taxon>
        <taxon>Aminithiophilaceae</taxon>
        <taxon>Aminithiophilus</taxon>
    </lineage>
</organism>
<gene>
    <name evidence="3" type="ORF">KAR29_00745</name>
</gene>
<dbReference type="SUPFAM" id="SSF55874">
    <property type="entry name" value="ATPase domain of HSP90 chaperone/DNA topoisomerase II/histidine kinase"/>
    <property type="match status" value="1"/>
</dbReference>
<accession>A0A9Q7AIS6</accession>
<dbReference type="InterPro" id="IPR036890">
    <property type="entry name" value="HATPase_C_sf"/>
</dbReference>
<keyword evidence="3" id="KW-0012">Acyltransferase</keyword>
<dbReference type="EC" id="2.3.1.-" evidence="3"/>
<evidence type="ECO:0000313" key="3">
    <source>
        <dbReference type="EMBL" id="QTX32510.1"/>
    </source>
</evidence>
<dbReference type="InterPro" id="IPR003594">
    <property type="entry name" value="HATPase_dom"/>
</dbReference>
<dbReference type="InterPro" id="IPR016181">
    <property type="entry name" value="Acyl_CoA_acyltransferase"/>
</dbReference>
<dbReference type="PROSITE" id="PS51186">
    <property type="entry name" value="GNAT"/>
    <property type="match status" value="1"/>
</dbReference>
<dbReference type="Gene3D" id="3.30.565.10">
    <property type="entry name" value="Histidine kinase-like ATPase, C-terminal domain"/>
    <property type="match status" value="1"/>
</dbReference>
<dbReference type="RefSeq" id="WP_274373748.1">
    <property type="nucleotide sequence ID" value="NZ_CP072943.1"/>
</dbReference>
<keyword evidence="4" id="KW-1185">Reference proteome</keyword>
<keyword evidence="3" id="KW-0808">Transferase</keyword>
<name>A0A9Q7AIS6_9BACT</name>
<sequence>MRRPARLTLPNEMAVLPPLQAFVAAAAKGRGFEGKALGEIEVALEEAVANVLHHAYEEGEEGTFDVTVEAVPLGLALTVADRGIPYAPESVPPYSAPRDADETPRRGLGLFLMRNLADEVSFRNLGPQGKETRLVKYLSDRSVADEGESRPAGTPVTVYEGPLAWTIRPMRPDEAIEVARCAYEAYGYSYPNSHLYYPERVVELNRTGHIASFVAVSDDDILGHGALEITEGSDGVELGMAFVKPRYRGRNLLKELTDHLIDEARRRGYGGAFVQSVTSHGASQKAALSRGFRYSALLAGFFAPSMNFRKLAGCSSRRLSLACQYLPLADHERRTVHLPEAHAPFLAELYAALGLERTFAPGRAKSGTGPGRTRAEIIEDINAAVIDVDEAASETAGGHLHHLVRQFCLRRIDAILVRLNLEDEAAPELAAALEGRGFFFCGLLPGRRGDRLALIYLNGSTVDFDSVVVAGEMGQRLVDYIRPLAQKREEALS</sequence>
<dbReference type="GO" id="GO:0016747">
    <property type="term" value="F:acyltransferase activity, transferring groups other than amino-acyl groups"/>
    <property type="evidence" value="ECO:0007669"/>
    <property type="project" value="InterPro"/>
</dbReference>
<evidence type="ECO:0000256" key="1">
    <source>
        <dbReference type="ARBA" id="ARBA00022527"/>
    </source>
</evidence>
<evidence type="ECO:0000313" key="4">
    <source>
        <dbReference type="Proteomes" id="UP000671879"/>
    </source>
</evidence>
<dbReference type="CDD" id="cd04301">
    <property type="entry name" value="NAT_SF"/>
    <property type="match status" value="1"/>
</dbReference>
<dbReference type="KEGG" id="aram:KAR29_00745"/>
<keyword evidence="1" id="KW-0418">Kinase</keyword>
<dbReference type="Proteomes" id="UP000671879">
    <property type="component" value="Chromosome"/>
</dbReference>
<dbReference type="Pfam" id="PF13581">
    <property type="entry name" value="HATPase_c_2"/>
    <property type="match status" value="1"/>
</dbReference>
<dbReference type="Gene3D" id="3.40.630.30">
    <property type="match status" value="1"/>
</dbReference>
<feature type="domain" description="N-acetyltransferase" evidence="2">
    <location>
        <begin position="165"/>
        <end position="313"/>
    </location>
</feature>
<reference evidence="4" key="1">
    <citation type="submission" date="2021-04" db="EMBL/GenBank/DDBJ databases">
        <title>A novel Synergistetes isolate from a pyrite-forming mixed culture.</title>
        <authorList>
            <person name="Bunk B."/>
            <person name="Sproer C."/>
            <person name="Spring S."/>
            <person name="Pester M."/>
        </authorList>
    </citation>
    <scope>NUCLEOTIDE SEQUENCE [LARGE SCALE GENOMIC DNA]</scope>
    <source>
        <strain evidence="4">J.5.4.2-T.3.5.2</strain>
    </source>
</reference>
<proteinExistence type="predicted"/>
<dbReference type="CDD" id="cd16936">
    <property type="entry name" value="HATPase_RsbW-like"/>
    <property type="match status" value="1"/>
</dbReference>
<dbReference type="EMBL" id="CP072943">
    <property type="protein sequence ID" value="QTX32510.1"/>
    <property type="molecule type" value="Genomic_DNA"/>
</dbReference>
<dbReference type="PANTHER" id="PTHR35526:SF3">
    <property type="entry name" value="ANTI-SIGMA-F FACTOR RSBW"/>
    <property type="match status" value="1"/>
</dbReference>
<dbReference type="PANTHER" id="PTHR35526">
    <property type="entry name" value="ANTI-SIGMA-F FACTOR RSBW-RELATED"/>
    <property type="match status" value="1"/>
</dbReference>
<dbReference type="InterPro" id="IPR050267">
    <property type="entry name" value="Anti-sigma-factor_SerPK"/>
</dbReference>
<dbReference type="Pfam" id="PF00583">
    <property type="entry name" value="Acetyltransf_1"/>
    <property type="match status" value="1"/>
</dbReference>
<dbReference type="InterPro" id="IPR000182">
    <property type="entry name" value="GNAT_dom"/>
</dbReference>
<dbReference type="SUPFAM" id="SSF55729">
    <property type="entry name" value="Acyl-CoA N-acyltransferases (Nat)"/>
    <property type="match status" value="1"/>
</dbReference>
<protein>
    <submittedName>
        <fullName evidence="3">GNAT family N-acetyltransferase</fullName>
        <ecNumber evidence="3">2.3.1.-</ecNumber>
    </submittedName>
</protein>